<protein>
    <submittedName>
        <fullName evidence="3">Bile acid:sodium symporter</fullName>
    </submittedName>
</protein>
<evidence type="ECO:0000256" key="1">
    <source>
        <dbReference type="SAM" id="MobiDB-lite"/>
    </source>
</evidence>
<dbReference type="Proteomes" id="UP000032866">
    <property type="component" value="Chromosome 1"/>
</dbReference>
<dbReference type="Gene3D" id="1.20.1530.20">
    <property type="match status" value="1"/>
</dbReference>
<dbReference type="InterPro" id="IPR016833">
    <property type="entry name" value="Put_Na-Bile_cotransptr"/>
</dbReference>
<dbReference type="PANTHER" id="PTHR18640:SF5">
    <property type="entry name" value="SODIUM_BILE ACID COTRANSPORTER 7"/>
    <property type="match status" value="1"/>
</dbReference>
<feature type="transmembrane region" description="Helical" evidence="2">
    <location>
        <begin position="61"/>
        <end position="78"/>
    </location>
</feature>
<reference evidence="3 4" key="1">
    <citation type="journal article" date="2012" name="J. Bacteriol.">
        <title>Complete Genome Sequence of Burkholderia sp. Strain GG4, a Betaproteobacterium That Reduces 3-Oxo-N-Acylhomoserine Lactones and Produces Different N-Acylhomoserine Lactones.</title>
        <authorList>
            <person name="Hong K.W."/>
            <person name="Koh C.L."/>
            <person name="Sam C.K."/>
            <person name="Yin W.F."/>
            <person name="Chan K.G."/>
        </authorList>
    </citation>
    <scope>NUCLEOTIDE SEQUENCE [LARGE SCALE GENOMIC DNA]</scope>
    <source>
        <strain evidence="3 4">GG4</strain>
    </source>
</reference>
<evidence type="ECO:0000313" key="4">
    <source>
        <dbReference type="Proteomes" id="UP000032866"/>
    </source>
</evidence>
<evidence type="ECO:0000313" key="3">
    <source>
        <dbReference type="EMBL" id="AFQ46922.1"/>
    </source>
</evidence>
<accession>A0A9W3JX00</accession>
<dbReference type="InterPro" id="IPR038770">
    <property type="entry name" value="Na+/solute_symporter_sf"/>
</dbReference>
<feature type="transmembrane region" description="Helical" evidence="2">
    <location>
        <begin position="189"/>
        <end position="209"/>
    </location>
</feature>
<sequence>MTNRDNIGIRAREVRARRFRIEFPMARPRFLPDNFTLALVGTVVLASLLPCRGAAAHAFNWATNIAVGLLFFLHGAKLSREAVVAGATHWRLHAVVLLSTFALFPLLGLALKPVLQPLVTPTLYAGVLFLCTLPSTVQSSIAFTSIAKGNVPAAVCAASASSLLGIFVTPALVGLMITSQSAAAASPWSTVGSIVMQLLVPFIAGQLLRPVIGGWIERNRGVLRFVDQGSILLVVYVAFSEAVNQGLWHQIPARALGGLLVVNVVLLVIALLLTTFVSKRLGFNRADQITIIFCGSKKSLAAGVPMAKVIFSAQAVGAIVLPLMLFHQIQLMACAALAQRWGARDMSGERDGQDGVAGAARGRGALNAGKR</sequence>
<dbReference type="AlphaFoldDB" id="A0A9W3JX00"/>
<dbReference type="Pfam" id="PF13593">
    <property type="entry name" value="SBF_like"/>
    <property type="match status" value="1"/>
</dbReference>
<evidence type="ECO:0000256" key="2">
    <source>
        <dbReference type="SAM" id="Phobius"/>
    </source>
</evidence>
<dbReference type="EMBL" id="CP003774">
    <property type="protein sequence ID" value="AFQ46922.1"/>
    <property type="molecule type" value="Genomic_DNA"/>
</dbReference>
<feature type="transmembrane region" description="Helical" evidence="2">
    <location>
        <begin position="90"/>
        <end position="111"/>
    </location>
</feature>
<feature type="compositionally biased region" description="Low complexity" evidence="1">
    <location>
        <begin position="356"/>
        <end position="371"/>
    </location>
</feature>
<gene>
    <name evidence="3" type="ORF">GEM_0471</name>
</gene>
<name>A0A9W3JX00_BURCE</name>
<keyword evidence="2" id="KW-0812">Transmembrane</keyword>
<dbReference type="PANTHER" id="PTHR18640">
    <property type="entry name" value="SOLUTE CARRIER FAMILY 10 MEMBER 7"/>
    <property type="match status" value="1"/>
</dbReference>
<feature type="transmembrane region" description="Helical" evidence="2">
    <location>
        <begin position="155"/>
        <end position="177"/>
    </location>
</feature>
<dbReference type="GO" id="GO:0005886">
    <property type="term" value="C:plasma membrane"/>
    <property type="evidence" value="ECO:0007669"/>
    <property type="project" value="TreeGrafter"/>
</dbReference>
<feature type="transmembrane region" description="Helical" evidence="2">
    <location>
        <begin position="123"/>
        <end position="143"/>
    </location>
</feature>
<feature type="transmembrane region" description="Helical" evidence="2">
    <location>
        <begin position="259"/>
        <end position="278"/>
    </location>
</feature>
<dbReference type="KEGG" id="bct:GEM_0471"/>
<proteinExistence type="predicted"/>
<feature type="region of interest" description="Disordered" evidence="1">
    <location>
        <begin position="348"/>
        <end position="371"/>
    </location>
</feature>
<keyword evidence="2" id="KW-0472">Membrane</keyword>
<organism evidence="3 4">
    <name type="scientific">Burkholderia cepacia GG4</name>
    <dbReference type="NCBI Taxonomy" id="1009846"/>
    <lineage>
        <taxon>Bacteria</taxon>
        <taxon>Pseudomonadati</taxon>
        <taxon>Pseudomonadota</taxon>
        <taxon>Betaproteobacteria</taxon>
        <taxon>Burkholderiales</taxon>
        <taxon>Burkholderiaceae</taxon>
        <taxon>Burkholderia</taxon>
        <taxon>Burkholderia cepacia complex</taxon>
    </lineage>
</organism>
<dbReference type="PIRSF" id="PIRSF026166">
    <property type="entry name" value="UCP026166"/>
    <property type="match status" value="1"/>
</dbReference>
<feature type="transmembrane region" description="Helical" evidence="2">
    <location>
        <begin position="35"/>
        <end position="55"/>
    </location>
</feature>
<keyword evidence="2" id="KW-1133">Transmembrane helix</keyword>